<feature type="non-terminal residue" evidence="6">
    <location>
        <position position="1"/>
    </location>
</feature>
<feature type="domain" description="P-type ATPase C-terminal" evidence="5">
    <location>
        <begin position="5"/>
        <end position="98"/>
    </location>
</feature>
<dbReference type="PANTHER" id="PTHR24092:SF150">
    <property type="entry name" value="PHOSPHOLIPID-TRANSPORTING ATPASE"/>
    <property type="match status" value="1"/>
</dbReference>
<evidence type="ECO:0000256" key="4">
    <source>
        <dbReference type="SAM" id="Phobius"/>
    </source>
</evidence>
<sequence length="183" mass="20782">IQFLILAYFLQVCLKAGLETSAWTVFSHLAIWGSIAAWFLFLAMYANFWPTIPFASEMTGMENITFSSLVFWFGLVLFPVIALFGDIVFKVIKTTVFKTMAEAVRESEILKKDPGKVLFKQRFTETARLLKNVKNVFRRTPTRADLEVELAHGYAFSQEEHGVVPQSEVIRAYDTTQPKPGGM</sequence>
<evidence type="ECO:0000313" key="7">
    <source>
        <dbReference type="Proteomes" id="UP000678499"/>
    </source>
</evidence>
<reference evidence="6" key="1">
    <citation type="submission" date="2020-11" db="EMBL/GenBank/DDBJ databases">
        <authorList>
            <person name="Tran Van P."/>
        </authorList>
    </citation>
    <scope>NUCLEOTIDE SEQUENCE</scope>
</reference>
<dbReference type="GO" id="GO:0046872">
    <property type="term" value="F:metal ion binding"/>
    <property type="evidence" value="ECO:0007669"/>
    <property type="project" value="UniProtKB-KW"/>
</dbReference>
<keyword evidence="3" id="KW-0460">Magnesium</keyword>
<keyword evidence="4" id="KW-1133">Transmembrane helix</keyword>
<dbReference type="EMBL" id="CAJPEX010007654">
    <property type="protein sequence ID" value="CAG0924443.1"/>
    <property type="molecule type" value="Genomic_DNA"/>
</dbReference>
<dbReference type="GO" id="GO:0140326">
    <property type="term" value="F:ATPase-coupled intramembrane lipid transporter activity"/>
    <property type="evidence" value="ECO:0007669"/>
    <property type="project" value="TreeGrafter"/>
</dbReference>
<protein>
    <recommendedName>
        <fullName evidence="5">P-type ATPase C-terminal domain-containing protein</fullName>
    </recommendedName>
</protein>
<accession>A0A7R9C006</accession>
<dbReference type="EMBL" id="OA889691">
    <property type="protein sequence ID" value="CAD7284291.1"/>
    <property type="molecule type" value="Genomic_DNA"/>
</dbReference>
<dbReference type="Proteomes" id="UP000678499">
    <property type="component" value="Unassembled WGS sequence"/>
</dbReference>
<evidence type="ECO:0000313" key="6">
    <source>
        <dbReference type="EMBL" id="CAD7284291.1"/>
    </source>
</evidence>
<keyword evidence="7" id="KW-1185">Reference proteome</keyword>
<dbReference type="GO" id="GO:0045332">
    <property type="term" value="P:phospholipid translocation"/>
    <property type="evidence" value="ECO:0007669"/>
    <property type="project" value="TreeGrafter"/>
</dbReference>
<feature type="transmembrane region" description="Helical" evidence="4">
    <location>
        <begin position="69"/>
        <end position="89"/>
    </location>
</feature>
<dbReference type="OrthoDB" id="377733at2759"/>
<proteinExistence type="predicted"/>
<gene>
    <name evidence="6" type="ORF">NMOB1V02_LOCUS11898</name>
</gene>
<keyword evidence="4" id="KW-0472">Membrane</keyword>
<dbReference type="GO" id="GO:0005886">
    <property type="term" value="C:plasma membrane"/>
    <property type="evidence" value="ECO:0007669"/>
    <property type="project" value="TreeGrafter"/>
</dbReference>
<dbReference type="Pfam" id="PF16212">
    <property type="entry name" value="PhoLip_ATPase_C"/>
    <property type="match status" value="1"/>
</dbReference>
<dbReference type="InterPro" id="IPR032630">
    <property type="entry name" value="P_typ_ATPase_c"/>
</dbReference>
<organism evidence="6">
    <name type="scientific">Notodromas monacha</name>
    <dbReference type="NCBI Taxonomy" id="399045"/>
    <lineage>
        <taxon>Eukaryota</taxon>
        <taxon>Metazoa</taxon>
        <taxon>Ecdysozoa</taxon>
        <taxon>Arthropoda</taxon>
        <taxon>Crustacea</taxon>
        <taxon>Oligostraca</taxon>
        <taxon>Ostracoda</taxon>
        <taxon>Podocopa</taxon>
        <taxon>Podocopida</taxon>
        <taxon>Cypridocopina</taxon>
        <taxon>Cypridoidea</taxon>
        <taxon>Cyprididae</taxon>
        <taxon>Notodromas</taxon>
    </lineage>
</organism>
<name>A0A7R9C006_9CRUS</name>
<dbReference type="GO" id="GO:0005802">
    <property type="term" value="C:trans-Golgi network"/>
    <property type="evidence" value="ECO:0007669"/>
    <property type="project" value="TreeGrafter"/>
</dbReference>
<dbReference type="AlphaFoldDB" id="A0A7R9C006"/>
<evidence type="ECO:0000256" key="2">
    <source>
        <dbReference type="ARBA" id="ARBA00022723"/>
    </source>
</evidence>
<evidence type="ECO:0000256" key="3">
    <source>
        <dbReference type="ARBA" id="ARBA00022842"/>
    </source>
</evidence>
<evidence type="ECO:0000256" key="1">
    <source>
        <dbReference type="ARBA" id="ARBA00004141"/>
    </source>
</evidence>
<evidence type="ECO:0000259" key="5">
    <source>
        <dbReference type="Pfam" id="PF16212"/>
    </source>
</evidence>
<keyword evidence="4" id="KW-0812">Transmembrane</keyword>
<dbReference type="PANTHER" id="PTHR24092">
    <property type="entry name" value="PROBABLE PHOSPHOLIPID-TRANSPORTING ATPASE"/>
    <property type="match status" value="1"/>
</dbReference>
<keyword evidence="2" id="KW-0479">Metal-binding</keyword>
<comment type="subcellular location">
    <subcellularLocation>
        <location evidence="1">Membrane</location>
        <topology evidence="1">Multi-pass membrane protein</topology>
    </subcellularLocation>
</comment>
<feature type="transmembrane region" description="Helical" evidence="4">
    <location>
        <begin position="25"/>
        <end position="48"/>
    </location>
</feature>